<dbReference type="Proteomes" id="UP001597139">
    <property type="component" value="Unassembled WGS sequence"/>
</dbReference>
<proteinExistence type="predicted"/>
<dbReference type="EMBL" id="JBHUCZ010000010">
    <property type="protein sequence ID" value="MFD1568170.1"/>
    <property type="molecule type" value="Genomic_DNA"/>
</dbReference>
<evidence type="ECO:0000313" key="2">
    <source>
        <dbReference type="Proteomes" id="UP001597139"/>
    </source>
</evidence>
<reference evidence="1 2" key="1">
    <citation type="journal article" date="2019" name="Int. J. Syst. Evol. Microbiol.">
        <title>The Global Catalogue of Microorganisms (GCM) 10K type strain sequencing project: providing services to taxonomists for standard genome sequencing and annotation.</title>
        <authorList>
            <consortium name="The Broad Institute Genomics Platform"/>
            <consortium name="The Broad Institute Genome Sequencing Center for Infectious Disease"/>
            <person name="Wu L."/>
            <person name="Ma J."/>
        </authorList>
    </citation>
    <scope>NUCLEOTIDE SEQUENCE [LARGE SCALE GENOMIC DNA]</scope>
    <source>
        <strain evidence="1 2">CGMCC 1.12859</strain>
    </source>
</reference>
<gene>
    <name evidence="1" type="ORF">ACFSAU_11765</name>
</gene>
<accession>A0ABD6BU92</accession>
<comment type="caution">
    <text evidence="1">The sequence shown here is derived from an EMBL/GenBank/DDBJ whole genome shotgun (WGS) entry which is preliminary data.</text>
</comment>
<protein>
    <submittedName>
        <fullName evidence="1">Uncharacterized protein</fullName>
    </submittedName>
</protein>
<keyword evidence="2" id="KW-1185">Reference proteome</keyword>
<sequence length="51" mass="5384">MNRRRALAGVGVDIWRSVGGYTGRIKQAAGVVMIVAGLAQRYLAADLLGVL</sequence>
<dbReference type="AlphaFoldDB" id="A0ABD6BU92"/>
<organism evidence="1 2">
    <name type="scientific">Halolamina litorea</name>
    <dbReference type="NCBI Taxonomy" id="1515593"/>
    <lineage>
        <taxon>Archaea</taxon>
        <taxon>Methanobacteriati</taxon>
        <taxon>Methanobacteriota</taxon>
        <taxon>Stenosarchaea group</taxon>
        <taxon>Halobacteria</taxon>
        <taxon>Halobacteriales</taxon>
        <taxon>Haloferacaceae</taxon>
    </lineage>
</organism>
<name>A0ABD6BU92_9EURY</name>
<evidence type="ECO:0000313" key="1">
    <source>
        <dbReference type="EMBL" id="MFD1568170.1"/>
    </source>
</evidence>
<dbReference type="RefSeq" id="WP_267647842.1">
    <property type="nucleotide sequence ID" value="NZ_JANHGR010000002.1"/>
</dbReference>